<organism evidence="2 3">
    <name type="scientific">Apiospora phragmitis</name>
    <dbReference type="NCBI Taxonomy" id="2905665"/>
    <lineage>
        <taxon>Eukaryota</taxon>
        <taxon>Fungi</taxon>
        <taxon>Dikarya</taxon>
        <taxon>Ascomycota</taxon>
        <taxon>Pezizomycotina</taxon>
        <taxon>Sordariomycetes</taxon>
        <taxon>Xylariomycetidae</taxon>
        <taxon>Amphisphaeriales</taxon>
        <taxon>Apiosporaceae</taxon>
        <taxon>Apiospora</taxon>
    </lineage>
</organism>
<dbReference type="GeneID" id="92097381"/>
<name>A0ABR1T8T9_9PEZI</name>
<feature type="compositionally biased region" description="Low complexity" evidence="1">
    <location>
        <begin position="108"/>
        <end position="128"/>
    </location>
</feature>
<evidence type="ECO:0000256" key="1">
    <source>
        <dbReference type="SAM" id="MobiDB-lite"/>
    </source>
</evidence>
<evidence type="ECO:0000313" key="2">
    <source>
        <dbReference type="EMBL" id="KAK8042426.1"/>
    </source>
</evidence>
<proteinExistence type="predicted"/>
<gene>
    <name evidence="2" type="ORF">PG994_012909</name>
</gene>
<sequence length="172" mass="18146">MAKPQKLKISIKLDIPQPSEAKDIQYVRMPEPLPSHSCCSSQPSGHTGPYPSFLAAGGLGRHYFHHSRSGPGSSGRSVYHGSCTPSRCHYYGRCPKSICVGSKSRTASPQSSASGSSSGSAHHGSPGSDFGKQTRTKAFEIPLEEQRGSGKGSPDKKEPAEDSTPGSCMVLT</sequence>
<dbReference type="Proteomes" id="UP001480595">
    <property type="component" value="Unassembled WGS sequence"/>
</dbReference>
<protein>
    <submittedName>
        <fullName evidence="2">Uncharacterized protein</fullName>
    </submittedName>
</protein>
<evidence type="ECO:0000313" key="3">
    <source>
        <dbReference type="Proteomes" id="UP001480595"/>
    </source>
</evidence>
<feature type="compositionally biased region" description="Basic and acidic residues" evidence="1">
    <location>
        <begin position="144"/>
        <end position="160"/>
    </location>
</feature>
<comment type="caution">
    <text evidence="2">The sequence shown here is derived from an EMBL/GenBank/DDBJ whole genome shotgun (WGS) entry which is preliminary data.</text>
</comment>
<feature type="region of interest" description="Disordered" evidence="1">
    <location>
        <begin position="102"/>
        <end position="172"/>
    </location>
</feature>
<dbReference type="RefSeq" id="XP_066709279.1">
    <property type="nucleotide sequence ID" value="XM_066864318.1"/>
</dbReference>
<accession>A0ABR1T8T9</accession>
<keyword evidence="3" id="KW-1185">Reference proteome</keyword>
<dbReference type="EMBL" id="JAQQWL010000013">
    <property type="protein sequence ID" value="KAK8042426.1"/>
    <property type="molecule type" value="Genomic_DNA"/>
</dbReference>
<reference evidence="2 3" key="1">
    <citation type="submission" date="2023-01" db="EMBL/GenBank/DDBJ databases">
        <title>Analysis of 21 Apiospora genomes using comparative genomics revels a genus with tremendous synthesis potential of carbohydrate active enzymes and secondary metabolites.</title>
        <authorList>
            <person name="Sorensen T."/>
        </authorList>
    </citation>
    <scope>NUCLEOTIDE SEQUENCE [LARGE SCALE GENOMIC DNA]</scope>
    <source>
        <strain evidence="2 3">CBS 135458</strain>
    </source>
</reference>